<accession>A0A1C6I888</accession>
<proteinExistence type="predicted"/>
<dbReference type="EMBL" id="FMHG01000001">
    <property type="protein sequence ID" value="SCJ66134.1"/>
    <property type="molecule type" value="Genomic_DNA"/>
</dbReference>
<evidence type="ECO:0000256" key="2">
    <source>
        <dbReference type="SAM" id="MobiDB-lite"/>
    </source>
</evidence>
<sequence length="112" mass="13098">MIINRICGTLREVLGCVIEWGASIPSAISGWRRRFVQERLPDWCRQRMLDQMAELQEQLRAAKQELADREAYIQGLHDGMRLAGRVMDKSRPNITLERRPDHVDRDKQRVAD</sequence>
<evidence type="ECO:0000313" key="3">
    <source>
        <dbReference type="EMBL" id="SCJ66134.1"/>
    </source>
</evidence>
<feature type="coiled-coil region" evidence="1">
    <location>
        <begin position="45"/>
        <end position="72"/>
    </location>
</feature>
<name>A0A1C6I888_9FIRM</name>
<protein>
    <submittedName>
        <fullName evidence="3">Uncharacterized protein</fullName>
    </submittedName>
</protein>
<feature type="region of interest" description="Disordered" evidence="2">
    <location>
        <begin position="91"/>
        <end position="112"/>
    </location>
</feature>
<evidence type="ECO:0000256" key="1">
    <source>
        <dbReference type="SAM" id="Coils"/>
    </source>
</evidence>
<dbReference type="AlphaFoldDB" id="A0A1C6I888"/>
<organism evidence="3">
    <name type="scientific">uncultured Anaerotruncus sp</name>
    <dbReference type="NCBI Taxonomy" id="905011"/>
    <lineage>
        <taxon>Bacteria</taxon>
        <taxon>Bacillati</taxon>
        <taxon>Bacillota</taxon>
        <taxon>Clostridia</taxon>
        <taxon>Eubacteriales</taxon>
        <taxon>Oscillospiraceae</taxon>
        <taxon>Anaerotruncus</taxon>
        <taxon>environmental samples</taxon>
    </lineage>
</organism>
<gene>
    <name evidence="3" type="ORF">SAMEA3545359_01307</name>
</gene>
<keyword evidence="1" id="KW-0175">Coiled coil</keyword>
<reference evidence="3" key="1">
    <citation type="submission" date="2015-09" db="EMBL/GenBank/DDBJ databases">
        <authorList>
            <consortium name="Pathogen Informatics"/>
        </authorList>
    </citation>
    <scope>NUCLEOTIDE SEQUENCE</scope>
    <source>
        <strain evidence="3">2789STDY5834896</strain>
    </source>
</reference>